<proteinExistence type="inferred from homology"/>
<feature type="zinc finger region" description="CR-type" evidence="10">
    <location>
        <begin position="142"/>
        <end position="224"/>
    </location>
</feature>
<dbReference type="Pfam" id="PF00684">
    <property type="entry name" value="DnaJ_CXXCXGXG"/>
    <property type="match status" value="1"/>
</dbReference>
<dbReference type="SUPFAM" id="SSF46565">
    <property type="entry name" value="Chaperone J-domain"/>
    <property type="match status" value="1"/>
</dbReference>
<keyword evidence="5 9" id="KW-0863">Zinc-finger</keyword>
<dbReference type="InterPro" id="IPR002939">
    <property type="entry name" value="DnaJ_C"/>
</dbReference>
<protein>
    <recommendedName>
        <fullName evidence="9">Chaperone protein DnaJ</fullName>
    </recommendedName>
</protein>
<evidence type="ECO:0000256" key="2">
    <source>
        <dbReference type="ARBA" id="ARBA00022705"/>
    </source>
</evidence>
<comment type="domain">
    <text evidence="9">The J domain is necessary and sufficient to stimulate DnaK ATPase activity. Zinc center 1 plays an important role in the autonomous, DnaK-independent chaperone activity of DnaJ. Zinc center 2 is essential for interaction with DnaK and for DnaJ activity.</text>
</comment>
<comment type="similarity">
    <text evidence="9">Belongs to the DnaJ family.</text>
</comment>
<dbReference type="HAMAP" id="MF_01152">
    <property type="entry name" value="DnaJ"/>
    <property type="match status" value="1"/>
</dbReference>
<feature type="repeat" description="CXXCXGXG motif" evidence="9">
    <location>
        <begin position="198"/>
        <end position="205"/>
    </location>
</feature>
<keyword evidence="6 9" id="KW-0862">Zinc</keyword>
<comment type="function">
    <text evidence="9">Participates actively in the response to hyperosmotic and heat shock by preventing the aggregation of stress-denatured proteins and by disaggregating proteins, also in an autonomous, DnaK-independent fashion. Unfolded proteins bind initially to DnaJ; upon interaction with the DnaJ-bound protein, DnaK hydrolyzes its bound ATP, resulting in the formation of a stable complex. GrpE releases ADP from DnaK; ATP binding to DnaK triggers the release of the substrate protein, thus completing the reaction cycle. Several rounds of ATP-dependent interactions between DnaJ, DnaK and GrpE are required for fully efficient folding. Also involved, together with DnaK and GrpE, in the DNA replication of plasmids through activation of initiation proteins.</text>
</comment>
<dbReference type="SUPFAM" id="SSF49493">
    <property type="entry name" value="HSP40/DnaJ peptide-binding domain"/>
    <property type="match status" value="2"/>
</dbReference>
<dbReference type="Pfam" id="PF00226">
    <property type="entry name" value="DnaJ"/>
    <property type="match status" value="1"/>
</dbReference>
<feature type="domain" description="J" evidence="12">
    <location>
        <begin position="5"/>
        <end position="69"/>
    </location>
</feature>
<keyword evidence="4 9" id="KW-0677">Repeat</keyword>
<feature type="binding site" evidence="9">
    <location>
        <position position="215"/>
    </location>
    <ligand>
        <name>Zn(2+)</name>
        <dbReference type="ChEBI" id="CHEBI:29105"/>
        <label>1</label>
    </ligand>
</feature>
<evidence type="ECO:0000256" key="10">
    <source>
        <dbReference type="PROSITE-ProRule" id="PRU00546"/>
    </source>
</evidence>
<evidence type="ECO:0000259" key="12">
    <source>
        <dbReference type="PROSITE" id="PS50076"/>
    </source>
</evidence>
<feature type="region of interest" description="Disordered" evidence="11">
    <location>
        <begin position="156"/>
        <end position="180"/>
    </location>
</feature>
<dbReference type="InterPro" id="IPR036410">
    <property type="entry name" value="HSP_DnaJ_Cys-rich_dom_sf"/>
</dbReference>
<evidence type="ECO:0000256" key="11">
    <source>
        <dbReference type="SAM" id="MobiDB-lite"/>
    </source>
</evidence>
<reference evidence="14 15" key="1">
    <citation type="journal article" date="2014" name="Genome Announc.">
        <title>Draft Genome Sequence of Geobacillus icigianus Strain G1w1T Isolated from Hot Springs in the Valley of Geysers, Kamchatka (Russian Federation).</title>
        <authorList>
            <person name="Bryanskaya A.V."/>
            <person name="Rozanov A.S."/>
            <person name="Logacheva M.D."/>
            <person name="Kotenko A.V."/>
            <person name="Peltek S.E."/>
        </authorList>
    </citation>
    <scope>NUCLEOTIDE SEQUENCE [LARGE SCALE GENOMIC DNA]</scope>
    <source>
        <strain evidence="14 15">G1w1</strain>
    </source>
</reference>
<dbReference type="PANTHER" id="PTHR43096">
    <property type="entry name" value="DNAJ HOMOLOG 1, MITOCHONDRIAL-RELATED"/>
    <property type="match status" value="1"/>
</dbReference>
<comment type="subcellular location">
    <subcellularLocation>
        <location evidence="9">Cytoplasm</location>
    </subcellularLocation>
</comment>
<dbReference type="EMBL" id="JPYA02000001">
    <property type="protein sequence ID" value="MEB3750448.1"/>
    <property type="molecule type" value="Genomic_DNA"/>
</dbReference>
<dbReference type="InterPro" id="IPR001305">
    <property type="entry name" value="HSP_DnaJ_Cys-rich_dom"/>
</dbReference>
<evidence type="ECO:0000256" key="1">
    <source>
        <dbReference type="ARBA" id="ARBA00022490"/>
    </source>
</evidence>
<dbReference type="CDD" id="cd10747">
    <property type="entry name" value="DnaJ_C"/>
    <property type="match status" value="1"/>
</dbReference>
<feature type="binding site" evidence="9">
    <location>
        <position position="198"/>
    </location>
    <ligand>
        <name>Zn(2+)</name>
        <dbReference type="ChEBI" id="CHEBI:29105"/>
        <label>2</label>
    </ligand>
</feature>
<feature type="binding site" evidence="9">
    <location>
        <position position="155"/>
    </location>
    <ligand>
        <name>Zn(2+)</name>
        <dbReference type="ChEBI" id="CHEBI:29105"/>
        <label>1</label>
    </ligand>
</feature>
<dbReference type="RefSeq" id="WP_033018918.1">
    <property type="nucleotide sequence ID" value="NZ_CP187452.1"/>
</dbReference>
<evidence type="ECO:0000259" key="13">
    <source>
        <dbReference type="PROSITE" id="PS51188"/>
    </source>
</evidence>
<feature type="repeat" description="CXXCXGXG motif" evidence="9">
    <location>
        <begin position="155"/>
        <end position="162"/>
    </location>
</feature>
<dbReference type="Gene3D" id="1.10.287.110">
    <property type="entry name" value="DnaJ domain"/>
    <property type="match status" value="1"/>
</dbReference>
<dbReference type="Proteomes" id="UP000029267">
    <property type="component" value="Unassembled WGS sequence"/>
</dbReference>
<dbReference type="SMART" id="SM00271">
    <property type="entry name" value="DnaJ"/>
    <property type="match status" value="1"/>
</dbReference>
<dbReference type="InterPro" id="IPR018253">
    <property type="entry name" value="DnaJ_domain_CS"/>
</dbReference>
<dbReference type="PRINTS" id="PR00625">
    <property type="entry name" value="JDOMAIN"/>
</dbReference>
<keyword evidence="2 9" id="KW-0235">DNA replication</keyword>
<feature type="binding site" evidence="9">
    <location>
        <position position="201"/>
    </location>
    <ligand>
        <name>Zn(2+)</name>
        <dbReference type="ChEBI" id="CHEBI:29105"/>
        <label>2</label>
    </ligand>
</feature>
<evidence type="ECO:0000256" key="6">
    <source>
        <dbReference type="ARBA" id="ARBA00022833"/>
    </source>
</evidence>
<dbReference type="NCBIfam" id="NF010869">
    <property type="entry name" value="PRK14276.1"/>
    <property type="match status" value="1"/>
</dbReference>
<keyword evidence="15" id="KW-1185">Reference proteome</keyword>
<dbReference type="InterPro" id="IPR008971">
    <property type="entry name" value="HSP40/DnaJ_pept-bd"/>
</dbReference>
<feature type="binding site" evidence="9">
    <location>
        <position position="172"/>
    </location>
    <ligand>
        <name>Zn(2+)</name>
        <dbReference type="ChEBI" id="CHEBI:29105"/>
        <label>2</label>
    </ligand>
</feature>
<keyword evidence="7 9" id="KW-0346">Stress response</keyword>
<feature type="repeat" description="CXXCXGXG motif" evidence="9">
    <location>
        <begin position="172"/>
        <end position="179"/>
    </location>
</feature>
<dbReference type="Gene3D" id="2.60.260.20">
    <property type="entry name" value="Urease metallochaperone UreE, N-terminal domain"/>
    <property type="match status" value="2"/>
</dbReference>
<dbReference type="NCBIfam" id="NF008035">
    <property type="entry name" value="PRK10767.1"/>
    <property type="match status" value="1"/>
</dbReference>
<evidence type="ECO:0000256" key="8">
    <source>
        <dbReference type="ARBA" id="ARBA00023186"/>
    </source>
</evidence>
<evidence type="ECO:0000256" key="3">
    <source>
        <dbReference type="ARBA" id="ARBA00022723"/>
    </source>
</evidence>
<evidence type="ECO:0000256" key="7">
    <source>
        <dbReference type="ARBA" id="ARBA00023016"/>
    </source>
</evidence>
<dbReference type="Pfam" id="PF01556">
    <property type="entry name" value="DnaJ_C"/>
    <property type="match status" value="1"/>
</dbReference>
<dbReference type="InterPro" id="IPR012724">
    <property type="entry name" value="DnaJ"/>
</dbReference>
<feature type="repeat" description="CXXCXGXG motif" evidence="9">
    <location>
        <begin position="212"/>
        <end position="219"/>
    </location>
</feature>
<feature type="binding site" evidence="9">
    <location>
        <position position="175"/>
    </location>
    <ligand>
        <name>Zn(2+)</name>
        <dbReference type="ChEBI" id="CHEBI:29105"/>
        <label>2</label>
    </ligand>
</feature>
<keyword evidence="8 9" id="KW-0143">Chaperone</keyword>
<comment type="subunit">
    <text evidence="9">Homodimer.</text>
</comment>
<keyword evidence="1 9" id="KW-0963">Cytoplasm</keyword>
<evidence type="ECO:0000313" key="14">
    <source>
        <dbReference type="EMBL" id="MEB3750448.1"/>
    </source>
</evidence>
<evidence type="ECO:0000256" key="9">
    <source>
        <dbReference type="HAMAP-Rule" id="MF_01152"/>
    </source>
</evidence>
<dbReference type="NCBIfam" id="TIGR02349">
    <property type="entry name" value="DnaJ_bact"/>
    <property type="match status" value="1"/>
</dbReference>
<dbReference type="PROSITE" id="PS00636">
    <property type="entry name" value="DNAJ_1"/>
    <property type="match status" value="1"/>
</dbReference>
<evidence type="ECO:0000256" key="5">
    <source>
        <dbReference type="ARBA" id="ARBA00022771"/>
    </source>
</evidence>
<dbReference type="PROSITE" id="PS51188">
    <property type="entry name" value="ZF_CR"/>
    <property type="match status" value="1"/>
</dbReference>
<dbReference type="Gene3D" id="2.10.230.10">
    <property type="entry name" value="Heat shock protein DnaJ, cysteine-rich domain"/>
    <property type="match status" value="1"/>
</dbReference>
<dbReference type="SUPFAM" id="SSF57938">
    <property type="entry name" value="DnaJ/Hsp40 cysteine-rich domain"/>
    <property type="match status" value="1"/>
</dbReference>
<evidence type="ECO:0000256" key="4">
    <source>
        <dbReference type="ARBA" id="ARBA00022737"/>
    </source>
</evidence>
<comment type="caution">
    <text evidence="14">The sequence shown here is derived from an EMBL/GenBank/DDBJ whole genome shotgun (WGS) entry which is preliminary data.</text>
</comment>
<sequence>MAKRDYYEILGVSKNATKDEIKKAYRKLSKQYHPDINKAPDAAEKFKEIKEAYEVLSDDEKRARYDQFGHVDPNETFGGGFQGGFDFGGFSGFGGFEDIFETFFGAGPRRRASGPRRRASGPRKGADLEYMMTLTFEEAAFGKETEIEVPREEECDTCRGSGAKPGTSPQSCPHCHGSGQVTSEQATPFGRIVNRRTCPVCAGTGRYIPEKCPTCGGTGRVKRRKKIHVKIPAGVDDGQQLRVAGQGEPGINGGPPGDLYIVFHVEPHEFFKRDGDDIYCEVPLSFAQAALGDEMEVPTLHGPVKLKIPAGTQTGTRFRLKGKGVPNVRGYGQGDQHVIVRVVTPTRLTEKQKQLLREFDRLGGETMHDGPHTRFFEKVKKAFKGEA</sequence>
<evidence type="ECO:0000313" key="15">
    <source>
        <dbReference type="Proteomes" id="UP000029267"/>
    </source>
</evidence>
<dbReference type="InterPro" id="IPR001623">
    <property type="entry name" value="DnaJ_domain"/>
</dbReference>
<accession>A0ABU6BET9</accession>
<dbReference type="PROSITE" id="PS50076">
    <property type="entry name" value="DNAJ_2"/>
    <property type="match status" value="1"/>
</dbReference>
<dbReference type="CDD" id="cd06257">
    <property type="entry name" value="DnaJ"/>
    <property type="match status" value="1"/>
</dbReference>
<dbReference type="CDD" id="cd10719">
    <property type="entry name" value="DnaJ_zf"/>
    <property type="match status" value="1"/>
</dbReference>
<keyword evidence="3 9" id="KW-0479">Metal-binding</keyword>
<comment type="cofactor">
    <cofactor evidence="9">
        <name>Zn(2+)</name>
        <dbReference type="ChEBI" id="CHEBI:29105"/>
    </cofactor>
    <text evidence="9">Binds 2 Zn(2+) ions per monomer.</text>
</comment>
<feature type="binding site" evidence="9">
    <location>
        <position position="158"/>
    </location>
    <ligand>
        <name>Zn(2+)</name>
        <dbReference type="ChEBI" id="CHEBI:29105"/>
        <label>1</label>
    </ligand>
</feature>
<dbReference type="InterPro" id="IPR036869">
    <property type="entry name" value="J_dom_sf"/>
</dbReference>
<feature type="binding site" evidence="9">
    <location>
        <position position="212"/>
    </location>
    <ligand>
        <name>Zn(2+)</name>
        <dbReference type="ChEBI" id="CHEBI:29105"/>
        <label>1</label>
    </ligand>
</feature>
<dbReference type="PANTHER" id="PTHR43096:SF48">
    <property type="entry name" value="CHAPERONE PROTEIN DNAJ"/>
    <property type="match status" value="1"/>
</dbReference>
<organism evidence="14 15">
    <name type="scientific">Geobacillus icigianus</name>
    <dbReference type="NCBI Taxonomy" id="1430331"/>
    <lineage>
        <taxon>Bacteria</taxon>
        <taxon>Bacillati</taxon>
        <taxon>Bacillota</taxon>
        <taxon>Bacilli</taxon>
        <taxon>Bacillales</taxon>
        <taxon>Anoxybacillaceae</taxon>
        <taxon>Geobacillus</taxon>
    </lineage>
</organism>
<dbReference type="NCBIfam" id="NF010873">
    <property type="entry name" value="PRK14280.1"/>
    <property type="match status" value="1"/>
</dbReference>
<feature type="domain" description="CR-type" evidence="13">
    <location>
        <begin position="142"/>
        <end position="224"/>
    </location>
</feature>
<gene>
    <name evidence="9" type="primary">dnaJ</name>
    <name evidence="14" type="ORF">EP10_001287</name>
</gene>
<name>A0ABU6BET9_9BACL</name>